<feature type="transmembrane region" description="Helical" evidence="1">
    <location>
        <begin position="17"/>
        <end position="35"/>
    </location>
</feature>
<keyword evidence="2" id="KW-1185">Reference proteome</keyword>
<dbReference type="Proteomes" id="UP000887540">
    <property type="component" value="Unplaced"/>
</dbReference>
<organism evidence="2 3">
    <name type="scientific">Acrobeloides nanus</name>
    <dbReference type="NCBI Taxonomy" id="290746"/>
    <lineage>
        <taxon>Eukaryota</taxon>
        <taxon>Metazoa</taxon>
        <taxon>Ecdysozoa</taxon>
        <taxon>Nematoda</taxon>
        <taxon>Chromadorea</taxon>
        <taxon>Rhabditida</taxon>
        <taxon>Tylenchina</taxon>
        <taxon>Cephalobomorpha</taxon>
        <taxon>Cephaloboidea</taxon>
        <taxon>Cephalobidae</taxon>
        <taxon>Acrobeloides</taxon>
    </lineage>
</organism>
<sequence>MSVYHQIKQYIRVGRKYITIATQPITIIHVIIHRINTLMELLPLRASIVAALRAILIVMKLVIVNICS</sequence>
<keyword evidence="1" id="KW-0472">Membrane</keyword>
<evidence type="ECO:0000256" key="1">
    <source>
        <dbReference type="SAM" id="Phobius"/>
    </source>
</evidence>
<name>A0A914DYJ2_9BILA</name>
<evidence type="ECO:0000313" key="2">
    <source>
        <dbReference type="Proteomes" id="UP000887540"/>
    </source>
</evidence>
<keyword evidence="1" id="KW-0812">Transmembrane</keyword>
<protein>
    <submittedName>
        <fullName evidence="3">Uncharacterized protein</fullName>
    </submittedName>
</protein>
<accession>A0A914DYJ2</accession>
<keyword evidence="1" id="KW-1133">Transmembrane helix</keyword>
<evidence type="ECO:0000313" key="3">
    <source>
        <dbReference type="WBParaSite" id="ACRNAN_scaffold4814.g21144.t1"/>
    </source>
</evidence>
<dbReference type="WBParaSite" id="ACRNAN_scaffold4814.g21144.t1">
    <property type="protein sequence ID" value="ACRNAN_scaffold4814.g21144.t1"/>
    <property type="gene ID" value="ACRNAN_scaffold4814.g21144"/>
</dbReference>
<proteinExistence type="predicted"/>
<dbReference type="AlphaFoldDB" id="A0A914DYJ2"/>
<reference evidence="3" key="1">
    <citation type="submission" date="2022-11" db="UniProtKB">
        <authorList>
            <consortium name="WormBaseParasite"/>
        </authorList>
    </citation>
    <scope>IDENTIFICATION</scope>
</reference>
<feature type="transmembrane region" description="Helical" evidence="1">
    <location>
        <begin position="47"/>
        <end position="67"/>
    </location>
</feature>